<evidence type="ECO:0000313" key="2">
    <source>
        <dbReference type="Proteomes" id="UP000789920"/>
    </source>
</evidence>
<proteinExistence type="predicted"/>
<keyword evidence="2" id="KW-1185">Reference proteome</keyword>
<protein>
    <submittedName>
        <fullName evidence="1">9303_t:CDS:1</fullName>
    </submittedName>
</protein>
<name>A0ACA9SS47_9GLOM</name>
<gene>
    <name evidence="1" type="ORF">RPERSI_LOCUS34693</name>
</gene>
<comment type="caution">
    <text evidence="1">The sequence shown here is derived from an EMBL/GenBank/DDBJ whole genome shotgun (WGS) entry which is preliminary data.</text>
</comment>
<accession>A0ACA9SS47</accession>
<evidence type="ECO:0000313" key="1">
    <source>
        <dbReference type="EMBL" id="CAG8847564.1"/>
    </source>
</evidence>
<dbReference type="EMBL" id="CAJVQC010156584">
    <property type="protein sequence ID" value="CAG8847564.1"/>
    <property type="molecule type" value="Genomic_DNA"/>
</dbReference>
<organism evidence="1 2">
    <name type="scientific">Racocetra persica</name>
    <dbReference type="NCBI Taxonomy" id="160502"/>
    <lineage>
        <taxon>Eukaryota</taxon>
        <taxon>Fungi</taxon>
        <taxon>Fungi incertae sedis</taxon>
        <taxon>Mucoromycota</taxon>
        <taxon>Glomeromycotina</taxon>
        <taxon>Glomeromycetes</taxon>
        <taxon>Diversisporales</taxon>
        <taxon>Gigasporaceae</taxon>
        <taxon>Racocetra</taxon>
    </lineage>
</organism>
<dbReference type="Proteomes" id="UP000789920">
    <property type="component" value="Unassembled WGS sequence"/>
</dbReference>
<reference evidence="1" key="1">
    <citation type="submission" date="2021-06" db="EMBL/GenBank/DDBJ databases">
        <authorList>
            <person name="Kallberg Y."/>
            <person name="Tangrot J."/>
            <person name="Rosling A."/>
        </authorList>
    </citation>
    <scope>NUCLEOTIDE SEQUENCE</scope>
    <source>
        <strain evidence="1">MA461A</strain>
    </source>
</reference>
<feature type="non-terminal residue" evidence="1">
    <location>
        <position position="1"/>
    </location>
</feature>
<sequence length="55" mass="6499">EEPNNPTPEEVEKQKQQLYEEYQQKFQKIASSVANLTTEILTILQKFGYIIQKIE</sequence>